<evidence type="ECO:0000313" key="2">
    <source>
        <dbReference type="EMBL" id="BBY81724.1"/>
    </source>
</evidence>
<feature type="compositionally biased region" description="Low complexity" evidence="1">
    <location>
        <begin position="14"/>
        <end position="28"/>
    </location>
</feature>
<reference evidence="2 3" key="1">
    <citation type="journal article" date="2019" name="Emerg. Microbes Infect.">
        <title>Comprehensive subspecies identification of 175 nontuberculous mycobacteria species based on 7547 genomic profiles.</title>
        <authorList>
            <person name="Matsumoto Y."/>
            <person name="Kinjo T."/>
            <person name="Motooka D."/>
            <person name="Nabeya D."/>
            <person name="Jung N."/>
            <person name="Uechi K."/>
            <person name="Horii T."/>
            <person name="Iida T."/>
            <person name="Fujita J."/>
            <person name="Nakamura S."/>
        </authorList>
    </citation>
    <scope>NUCLEOTIDE SEQUENCE [LARGE SCALE GENOMIC DNA]</scope>
    <source>
        <strain evidence="2 3">JCM 6370</strain>
    </source>
</reference>
<dbReference type="AlphaFoldDB" id="A0A7I7UJU7"/>
<protein>
    <submittedName>
        <fullName evidence="2">Uncharacterized protein</fullName>
    </submittedName>
</protein>
<proteinExistence type="predicted"/>
<name>A0A7I7UJU7_MYCPV</name>
<dbReference type="Proteomes" id="UP000467252">
    <property type="component" value="Chromosome"/>
</dbReference>
<sequence>MGAGSGVGRISQYASPPTTATTMTAAPAVSTDLGTERGCTGRGVTVTGTSYRRVPLSCSSRSGSDDGPGG</sequence>
<feature type="compositionally biased region" description="Low complexity" evidence="1">
    <location>
        <begin position="36"/>
        <end position="46"/>
    </location>
</feature>
<dbReference type="EMBL" id="AP022599">
    <property type="protein sequence ID" value="BBY81724.1"/>
    <property type="molecule type" value="Genomic_DNA"/>
</dbReference>
<keyword evidence="3" id="KW-1185">Reference proteome</keyword>
<gene>
    <name evidence="2" type="ORF">MPUL_28820</name>
</gene>
<accession>A0A7I7UJU7</accession>
<evidence type="ECO:0000256" key="1">
    <source>
        <dbReference type="SAM" id="MobiDB-lite"/>
    </source>
</evidence>
<evidence type="ECO:0000313" key="3">
    <source>
        <dbReference type="Proteomes" id="UP000467252"/>
    </source>
</evidence>
<feature type="region of interest" description="Disordered" evidence="1">
    <location>
        <begin position="1"/>
        <end position="46"/>
    </location>
</feature>
<organism evidence="2 3">
    <name type="scientific">Mycolicibacterium pulveris</name>
    <name type="common">Mycobacterium pulveris</name>
    <dbReference type="NCBI Taxonomy" id="36813"/>
    <lineage>
        <taxon>Bacteria</taxon>
        <taxon>Bacillati</taxon>
        <taxon>Actinomycetota</taxon>
        <taxon>Actinomycetes</taxon>
        <taxon>Mycobacteriales</taxon>
        <taxon>Mycobacteriaceae</taxon>
        <taxon>Mycolicibacterium</taxon>
    </lineage>
</organism>